<gene>
    <name evidence="1" type="ORF">PN36_25565</name>
</gene>
<proteinExistence type="predicted"/>
<dbReference type="AlphaFoldDB" id="A0A0A6P8V1"/>
<name>A0A0A6P8V1_9GAMM</name>
<evidence type="ECO:0000313" key="2">
    <source>
        <dbReference type="Proteomes" id="UP000030428"/>
    </source>
</evidence>
<sequence length="868" mass="100630">MLQFNKALYVSRQKTQEFCLDVINKGHYLDIYGMTGLGKTEFLKWIHDNQKQHDTTFCCYVDLQSNNININNAIAEQLYDETIFPDDPFADFKQFSAQDEDLHNAFNNGLQTVLNSYKVVLCIDNTDSATSTWQTFEEKVLEYHNEYSSNLIIITAGQKPIQLAPRLRLRLQSLPLPYLTETQVQNQIQRLGIQVEENVVPEIFRLTQGHPLSVRLLVDLWSNDLNLKTIQQQLAHGINKLMSEVIEKTILNQLQLGTNYPEPKILLQYIVPLRYILRQTQRFMLAKFLPDYFANKPPIFADRLFTEFQKINLFDWKEGIGHTLNPLVRQLLLEEMRNNAKNEFIKIQTTLVEMYDNLTRENNGESQYFIEKVYHSAVLLTETASNIDSLAGEMQSYLDTYFVSVALLTETDQKIIGKLRNTLKADTELNQLIEVDALLRVIDEFVTITPTEDEEEIKEEVKEEIIQPILPLVERIEITQFDNALQPASPIRILAIDTEGQGGVGKTIFLLQMQERCISRPNEIVYSKELIDFFQLENRNKTGVMEQIAKHLELKTFLSIVKQFRTTSDVAEREKLSSELPTIFLQGYEKVAKRLHQESKLLVLFFDSYEYIQSTTERKADTTNFSHWLETELFVQLAHPENARLVIAGRYQPIELSRACSERILLSPFSFENTKEFLQRAFDCATEEQLVRHIAPIKVIEKFHQLAQAQPIFIALFVDWINSSNSSPEELLTEIENQTGEVSFPLIKNQRQFFEKKLIDNIYQLLETSQLIVTYLAVAYRVLTKINAVITKYQRDSRWQHSEIQGQFLLSKGKAEFALAKYDSAIQAFTLAKEIFFDTGEDHWANWAITHCSIINWAMNMMPLNPLC</sequence>
<reference evidence="1 2" key="1">
    <citation type="journal article" date="2016" name="Front. Microbiol.">
        <title>Single-Cell (Meta-)Genomics of a Dimorphic Candidatus Thiomargarita nelsonii Reveals Genomic Plasticity.</title>
        <authorList>
            <person name="Flood B.E."/>
            <person name="Fliss P."/>
            <person name="Jones D.S."/>
            <person name="Dick G.J."/>
            <person name="Jain S."/>
            <person name="Kaster A.K."/>
            <person name="Winkel M."/>
            <person name="Mussmann M."/>
            <person name="Bailey J."/>
        </authorList>
    </citation>
    <scope>NUCLEOTIDE SEQUENCE [LARGE SCALE GENOMIC DNA]</scope>
    <source>
        <strain evidence="1">Hydrate Ridge</strain>
    </source>
</reference>
<protein>
    <submittedName>
        <fullName evidence="1">Uncharacterized protein</fullName>
    </submittedName>
</protein>
<dbReference type="InterPro" id="IPR027417">
    <property type="entry name" value="P-loop_NTPase"/>
</dbReference>
<comment type="caution">
    <text evidence="1">The sequence shown here is derived from an EMBL/GenBank/DDBJ whole genome shotgun (WGS) entry which is preliminary data.</text>
</comment>
<accession>A0A0A6P8V1</accession>
<dbReference type="Proteomes" id="UP000030428">
    <property type="component" value="Unassembled WGS sequence"/>
</dbReference>
<evidence type="ECO:0000313" key="1">
    <source>
        <dbReference type="EMBL" id="KHD10616.1"/>
    </source>
</evidence>
<dbReference type="SUPFAM" id="SSF52540">
    <property type="entry name" value="P-loop containing nucleoside triphosphate hydrolases"/>
    <property type="match status" value="2"/>
</dbReference>
<organism evidence="1 2">
    <name type="scientific">Candidatus Thiomargarita nelsonii</name>
    <dbReference type="NCBI Taxonomy" id="1003181"/>
    <lineage>
        <taxon>Bacteria</taxon>
        <taxon>Pseudomonadati</taxon>
        <taxon>Pseudomonadota</taxon>
        <taxon>Gammaproteobacteria</taxon>
        <taxon>Thiotrichales</taxon>
        <taxon>Thiotrichaceae</taxon>
        <taxon>Thiomargarita</taxon>
    </lineage>
</organism>
<dbReference type="Gene3D" id="3.40.50.300">
    <property type="entry name" value="P-loop containing nucleotide triphosphate hydrolases"/>
    <property type="match status" value="2"/>
</dbReference>
<keyword evidence="2" id="KW-1185">Reference proteome</keyword>
<dbReference type="EMBL" id="JSZA02000141">
    <property type="protein sequence ID" value="KHD10616.1"/>
    <property type="molecule type" value="Genomic_DNA"/>
</dbReference>